<dbReference type="RefSeq" id="WP_026736998.1">
    <property type="nucleotide sequence ID" value="NZ_AP019822.1"/>
</dbReference>
<dbReference type="Proteomes" id="UP000321606">
    <property type="component" value="Chromosome"/>
</dbReference>
<evidence type="ECO:0000313" key="2">
    <source>
        <dbReference type="Proteomes" id="UP000321606"/>
    </source>
</evidence>
<reference evidence="1 2" key="1">
    <citation type="submission" date="2019-07" db="EMBL/GenBank/DDBJ databases">
        <title>Complete Genome Sequence of Leptotrichia goodfellowii Strain JCM 16774.</title>
        <authorList>
            <person name="Watanabe S."/>
            <person name="Cui L."/>
        </authorList>
    </citation>
    <scope>NUCLEOTIDE SEQUENCE [LARGE SCALE GENOMIC DNA]</scope>
    <source>
        <strain evidence="1 2">JCM16774</strain>
    </source>
</reference>
<accession>A0A510JAK8</accession>
<evidence type="ECO:0000313" key="1">
    <source>
        <dbReference type="EMBL" id="BBM35431.1"/>
    </source>
</evidence>
<proteinExistence type="predicted"/>
<dbReference type="AlphaFoldDB" id="A0A510JAK8"/>
<dbReference type="KEGG" id="lgo:JCM16774_0344"/>
<dbReference type="EMBL" id="AP019822">
    <property type="protein sequence ID" value="BBM35431.1"/>
    <property type="molecule type" value="Genomic_DNA"/>
</dbReference>
<gene>
    <name evidence="1" type="ORF">JCM16774_0344</name>
</gene>
<sequence>MLKILQGDALEKIKEIETEMSRVRGIISDYQDTVDEADRLIYEDDQDISELEYILEELKDIF</sequence>
<protein>
    <submittedName>
        <fullName evidence="1">Uncharacterized protein</fullName>
    </submittedName>
</protein>
<dbReference type="STRING" id="714315.GCA_000516535_00357"/>
<organism evidence="1 2">
    <name type="scientific">Pseudoleptotrichia goodfellowii</name>
    <dbReference type="NCBI Taxonomy" id="157692"/>
    <lineage>
        <taxon>Bacteria</taxon>
        <taxon>Fusobacteriati</taxon>
        <taxon>Fusobacteriota</taxon>
        <taxon>Fusobacteriia</taxon>
        <taxon>Fusobacteriales</taxon>
        <taxon>Leptotrichiaceae</taxon>
        <taxon>Pseudoleptotrichia</taxon>
    </lineage>
</organism>
<name>A0A510JAK8_9FUSO</name>